<name>A0ABD7A5Q2_9PAST</name>
<dbReference type="InterPro" id="IPR003356">
    <property type="entry name" value="DNA_methylase_A-5"/>
</dbReference>
<dbReference type="EC" id="2.1.1.72" evidence="2"/>
<dbReference type="SUPFAM" id="SSF53335">
    <property type="entry name" value="S-adenosyl-L-methionine-dependent methyltransferases"/>
    <property type="match status" value="1"/>
</dbReference>
<dbReference type="SUPFAM" id="SSF116734">
    <property type="entry name" value="DNA methylase specificity domain"/>
    <property type="match status" value="1"/>
</dbReference>
<evidence type="ECO:0000259" key="8">
    <source>
        <dbReference type="Pfam" id="PF02384"/>
    </source>
</evidence>
<keyword evidence="5" id="KW-0949">S-adenosyl-L-methionine</keyword>
<dbReference type="PANTHER" id="PTHR42933:SF3">
    <property type="entry name" value="TYPE I RESTRICTION ENZYME MJAVIII METHYLASE SUBUNIT"/>
    <property type="match status" value="1"/>
</dbReference>
<dbReference type="Proteomes" id="UP000509784">
    <property type="component" value="Chromosome"/>
</dbReference>
<dbReference type="GO" id="GO:0009307">
    <property type="term" value="P:DNA restriction-modification system"/>
    <property type="evidence" value="ECO:0007669"/>
    <property type="project" value="UniProtKB-KW"/>
</dbReference>
<dbReference type="PRINTS" id="PR00507">
    <property type="entry name" value="N12N6MTFRASE"/>
</dbReference>
<evidence type="ECO:0000256" key="7">
    <source>
        <dbReference type="ARBA" id="ARBA00047942"/>
    </source>
</evidence>
<dbReference type="InterPro" id="IPR051537">
    <property type="entry name" value="DNA_Adenine_Mtase"/>
</dbReference>
<dbReference type="InterPro" id="IPR029063">
    <property type="entry name" value="SAM-dependent_MTases_sf"/>
</dbReference>
<dbReference type="Pfam" id="PF02384">
    <property type="entry name" value="N6_Mtase"/>
    <property type="match status" value="1"/>
</dbReference>
<comment type="similarity">
    <text evidence="1">Belongs to the N(4)/N(6)-methyltransferase family.</text>
</comment>
<organism evidence="9 10">
    <name type="scientific">Mannheimia pernigra</name>
    <dbReference type="NCBI Taxonomy" id="111844"/>
    <lineage>
        <taxon>Bacteria</taxon>
        <taxon>Pseudomonadati</taxon>
        <taxon>Pseudomonadota</taxon>
        <taxon>Gammaproteobacteria</taxon>
        <taxon>Pasteurellales</taxon>
        <taxon>Pasteurellaceae</taxon>
        <taxon>Mannheimia</taxon>
    </lineage>
</organism>
<dbReference type="KEGG" id="mpeg:HV560_00650"/>
<gene>
    <name evidence="9" type="ORF">HV560_00650</name>
</gene>
<dbReference type="AlphaFoldDB" id="A0ABD7A5Q2"/>
<proteinExistence type="inferred from homology"/>
<dbReference type="PANTHER" id="PTHR42933">
    <property type="entry name" value="SLR6095 PROTEIN"/>
    <property type="match status" value="1"/>
</dbReference>
<accession>A0ABD7A5Q2</accession>
<evidence type="ECO:0000256" key="2">
    <source>
        <dbReference type="ARBA" id="ARBA00011900"/>
    </source>
</evidence>
<evidence type="ECO:0000256" key="4">
    <source>
        <dbReference type="ARBA" id="ARBA00022679"/>
    </source>
</evidence>
<evidence type="ECO:0000256" key="5">
    <source>
        <dbReference type="ARBA" id="ARBA00022691"/>
    </source>
</evidence>
<protein>
    <recommendedName>
        <fullName evidence="2">site-specific DNA-methyltransferase (adenine-specific)</fullName>
        <ecNumber evidence="2">2.1.1.72</ecNumber>
    </recommendedName>
</protein>
<reference evidence="9 10" key="1">
    <citation type="submission" date="2020-06" db="EMBL/GenBank/DDBJ databases">
        <title>Mannheimia pernigra sp. nov. isolated from bovine respiratory tract.</title>
        <authorList>
            <person name="Kuhnert P."/>
            <person name="Akarsu-Egger H."/>
        </authorList>
    </citation>
    <scope>NUCLEOTIDE SEQUENCE [LARGE SCALE GENOMIC DNA]</scope>
    <source>
        <strain evidence="9 10">17CN0883</strain>
    </source>
</reference>
<comment type="catalytic activity">
    <reaction evidence="7">
        <text>a 2'-deoxyadenosine in DNA + S-adenosyl-L-methionine = an N(6)-methyl-2'-deoxyadenosine in DNA + S-adenosyl-L-homocysteine + H(+)</text>
        <dbReference type="Rhea" id="RHEA:15197"/>
        <dbReference type="Rhea" id="RHEA-COMP:12418"/>
        <dbReference type="Rhea" id="RHEA-COMP:12419"/>
        <dbReference type="ChEBI" id="CHEBI:15378"/>
        <dbReference type="ChEBI" id="CHEBI:57856"/>
        <dbReference type="ChEBI" id="CHEBI:59789"/>
        <dbReference type="ChEBI" id="CHEBI:90615"/>
        <dbReference type="ChEBI" id="CHEBI:90616"/>
        <dbReference type="EC" id="2.1.1.72"/>
    </reaction>
</comment>
<dbReference type="GO" id="GO:0009007">
    <property type="term" value="F:site-specific DNA-methyltransferase (adenine-specific) activity"/>
    <property type="evidence" value="ECO:0007669"/>
    <property type="project" value="UniProtKB-EC"/>
</dbReference>
<dbReference type="RefSeq" id="WP_176811921.1">
    <property type="nucleotide sequence ID" value="NZ_CP055305.1"/>
</dbReference>
<keyword evidence="6" id="KW-0680">Restriction system</keyword>
<feature type="domain" description="DNA methylase adenine-specific" evidence="8">
    <location>
        <begin position="290"/>
        <end position="573"/>
    </location>
</feature>
<dbReference type="Gene3D" id="3.40.50.150">
    <property type="entry name" value="Vaccinia Virus protein VP39"/>
    <property type="match status" value="1"/>
</dbReference>
<evidence type="ECO:0000256" key="6">
    <source>
        <dbReference type="ARBA" id="ARBA00022747"/>
    </source>
</evidence>
<dbReference type="GO" id="GO:0032259">
    <property type="term" value="P:methylation"/>
    <property type="evidence" value="ECO:0007669"/>
    <property type="project" value="UniProtKB-KW"/>
</dbReference>
<evidence type="ECO:0000256" key="3">
    <source>
        <dbReference type="ARBA" id="ARBA00022603"/>
    </source>
</evidence>
<evidence type="ECO:0000256" key="1">
    <source>
        <dbReference type="ARBA" id="ARBA00006594"/>
    </source>
</evidence>
<keyword evidence="4" id="KW-0808">Transferase</keyword>
<keyword evidence="3 9" id="KW-0489">Methyltransferase</keyword>
<evidence type="ECO:0000313" key="9">
    <source>
        <dbReference type="EMBL" id="QLB41460.1"/>
    </source>
</evidence>
<sequence>MKSKHSETETEWLFKDLLNENGYLGDDDLIVEFKDKTKNEKVKKLLSNASKKGNRNGIPDFIIRSHKYPDIIFLIECKPDIRFHESKNRDKYAGYAVDGVLLYSSFVSKEFDVLSIAISGTPSDYKVDAFWQLRGTDNVNHVDADKLLPYKNYLRLILESDEAFRRDYNTLLSYAKTLNADLHKKKIKESNRALLISGVLVALQNNVFRISYQENKTSKDLITALLNAISSELRSDELKNKNADTVLGAFNFIRSNKTFEDKKTGLANLLSVINSIKDNVYTFLDKYKYIDTLSQFYIEFLRYANTDKGLGIVLTPLHIAQLFAKMAGVNKDTVVLDNAAGTGGFLVAAMGEMILDAGDDEQKILDIKRNQIYGIEYEDSILALLVSNMIIHSDGRSNIYWGSSFDIIPHKLLTHKDNNKEKNEESRKIPKRYEDIDLDKNKIDIGLLNPPFKMATDDIEEFDFIFSNLNAVKKGGKVIALVPASVINDTTGINYINKKKLLDNHTLEAVVSLPEDLFANSKTSIVTVGVVITAHIPHSKLKETWFGYWRDDKFAKTKNLGRADINNEWYGENKLQEQWLSSFINQKEDSQFSVKRKVTADNEWLAEAYLKTNYNSLTIDTVLKPCYQYMAFRIENGNIGDEQEIIEIINNVTCLHSKLNVKHQKRLDEVFNMHNGVISSNVEVQEDKISNDYLPYVRPSKRQSTSYAGFVESKAVRDEKKFPAGTLYVSTDGAGSHTYAYVSIEEFIPNSNVVVLEPKLDMNLETKLLYAAYITANRFKFSYGRKPKGERLGELLLPII</sequence>
<evidence type="ECO:0000313" key="10">
    <source>
        <dbReference type="Proteomes" id="UP000509784"/>
    </source>
</evidence>
<dbReference type="EMBL" id="CP055305">
    <property type="protein sequence ID" value="QLB41460.1"/>
    <property type="molecule type" value="Genomic_DNA"/>
</dbReference>